<sequence length="70" mass="7692">MGNEVGQGSSEKQGGSRKPWKKTGIVAEGEGLKSKEMEIKGKEKELGLHWSFILIDTNHSGQGRICKMSF</sequence>
<keyword evidence="3" id="KW-1185">Reference proteome</keyword>
<gene>
    <name evidence="2" type="ORF">PODLI_1B017957</name>
</gene>
<evidence type="ECO:0000256" key="1">
    <source>
        <dbReference type="SAM" id="MobiDB-lite"/>
    </source>
</evidence>
<name>A0AA35PQX9_9SAUR</name>
<feature type="compositionally biased region" description="Polar residues" evidence="1">
    <location>
        <begin position="1"/>
        <end position="13"/>
    </location>
</feature>
<reference evidence="2" key="1">
    <citation type="submission" date="2022-12" db="EMBL/GenBank/DDBJ databases">
        <authorList>
            <person name="Alioto T."/>
            <person name="Alioto T."/>
            <person name="Gomez Garrido J."/>
        </authorList>
    </citation>
    <scope>NUCLEOTIDE SEQUENCE</scope>
</reference>
<evidence type="ECO:0000313" key="2">
    <source>
        <dbReference type="EMBL" id="CAI5794890.1"/>
    </source>
</evidence>
<feature type="region of interest" description="Disordered" evidence="1">
    <location>
        <begin position="1"/>
        <end position="29"/>
    </location>
</feature>
<dbReference type="AlphaFoldDB" id="A0AA35PQX9"/>
<dbReference type="Proteomes" id="UP001178461">
    <property type="component" value="Chromosome 15"/>
</dbReference>
<protein>
    <submittedName>
        <fullName evidence="2">Uncharacterized protein</fullName>
    </submittedName>
</protein>
<dbReference type="EMBL" id="OX395141">
    <property type="protein sequence ID" value="CAI5794890.1"/>
    <property type="molecule type" value="Genomic_DNA"/>
</dbReference>
<accession>A0AA35PQX9</accession>
<organism evidence="2 3">
    <name type="scientific">Podarcis lilfordi</name>
    <name type="common">Lilford's wall lizard</name>
    <dbReference type="NCBI Taxonomy" id="74358"/>
    <lineage>
        <taxon>Eukaryota</taxon>
        <taxon>Metazoa</taxon>
        <taxon>Chordata</taxon>
        <taxon>Craniata</taxon>
        <taxon>Vertebrata</taxon>
        <taxon>Euteleostomi</taxon>
        <taxon>Lepidosauria</taxon>
        <taxon>Squamata</taxon>
        <taxon>Bifurcata</taxon>
        <taxon>Unidentata</taxon>
        <taxon>Episquamata</taxon>
        <taxon>Laterata</taxon>
        <taxon>Lacertibaenia</taxon>
        <taxon>Lacertidae</taxon>
        <taxon>Podarcis</taxon>
    </lineage>
</organism>
<evidence type="ECO:0000313" key="3">
    <source>
        <dbReference type="Proteomes" id="UP001178461"/>
    </source>
</evidence>
<proteinExistence type="predicted"/>